<feature type="compositionally biased region" description="Basic residues" evidence="1">
    <location>
        <begin position="21"/>
        <end position="35"/>
    </location>
</feature>
<sequence length="72" mass="7714">MRAVTGPLDNRLVRQMVPSPGKRKQGSRGPRRKGAKVCPKLTAPGNVTVREYVTASLPPAPPRSDARNGPVN</sequence>
<protein>
    <recommendedName>
        <fullName evidence="4">Transposase</fullName>
    </recommendedName>
</protein>
<feature type="region of interest" description="Disordered" evidence="1">
    <location>
        <begin position="1"/>
        <end position="39"/>
    </location>
</feature>
<dbReference type="Proteomes" id="UP000465306">
    <property type="component" value="Unassembled WGS sequence"/>
</dbReference>
<evidence type="ECO:0000256" key="1">
    <source>
        <dbReference type="SAM" id="MobiDB-lite"/>
    </source>
</evidence>
<proteinExistence type="predicted"/>
<evidence type="ECO:0000313" key="2">
    <source>
        <dbReference type="EMBL" id="GFG62761.1"/>
    </source>
</evidence>
<dbReference type="EMBL" id="BLKU01000001">
    <property type="protein sequence ID" value="GFG62761.1"/>
    <property type="molecule type" value="Genomic_DNA"/>
</dbReference>
<reference evidence="2 3" key="1">
    <citation type="journal article" date="2019" name="Emerg. Microbes Infect.">
        <title>Comprehensive subspecies identification of 175 nontuberculous mycobacteria species based on 7547 genomic profiles.</title>
        <authorList>
            <person name="Matsumoto Y."/>
            <person name="Kinjo T."/>
            <person name="Motooka D."/>
            <person name="Nabeya D."/>
            <person name="Jung N."/>
            <person name="Uechi K."/>
            <person name="Horii T."/>
            <person name="Iida T."/>
            <person name="Fujita J."/>
            <person name="Nakamura S."/>
        </authorList>
    </citation>
    <scope>NUCLEOTIDE SEQUENCE [LARGE SCALE GENOMIC DNA]</scope>
    <source>
        <strain evidence="2 3">JCM 13573</strain>
    </source>
</reference>
<evidence type="ECO:0000313" key="3">
    <source>
        <dbReference type="Proteomes" id="UP000465306"/>
    </source>
</evidence>
<gene>
    <name evidence="2" type="ORF">MKUB_02510</name>
</gene>
<name>A0ABQ1BGC7_9MYCO</name>
<comment type="caution">
    <text evidence="2">The sequence shown here is derived from an EMBL/GenBank/DDBJ whole genome shotgun (WGS) entry which is preliminary data.</text>
</comment>
<evidence type="ECO:0008006" key="4">
    <source>
        <dbReference type="Google" id="ProtNLM"/>
    </source>
</evidence>
<accession>A0ABQ1BGC7</accession>
<keyword evidence="3" id="KW-1185">Reference proteome</keyword>
<organism evidence="2 3">
    <name type="scientific">Mycobacterium kubicae</name>
    <dbReference type="NCBI Taxonomy" id="120959"/>
    <lineage>
        <taxon>Bacteria</taxon>
        <taxon>Bacillati</taxon>
        <taxon>Actinomycetota</taxon>
        <taxon>Actinomycetes</taxon>
        <taxon>Mycobacteriales</taxon>
        <taxon>Mycobacteriaceae</taxon>
        <taxon>Mycobacterium</taxon>
        <taxon>Mycobacterium simiae complex</taxon>
    </lineage>
</organism>